<keyword evidence="1" id="KW-0378">Hydrolase</keyword>
<reference evidence="4 5" key="1">
    <citation type="submission" date="2019-06" db="EMBL/GenBank/DDBJ databases">
        <title>Sequencing the genomes of 1000 actinobacteria strains.</title>
        <authorList>
            <person name="Klenk H.-P."/>
        </authorList>
    </citation>
    <scope>NUCLEOTIDE SEQUENCE [LARGE SCALE GENOMIC DNA]</scope>
    <source>
        <strain evidence="4 5">DSM 43186</strain>
    </source>
</reference>
<comment type="catalytic activity">
    <reaction evidence="1">
        <text>Hydrolysis of proteins in presence of ATP.</text>
        <dbReference type="EC" id="3.4.21.53"/>
    </reaction>
</comment>
<dbReference type="InterPro" id="IPR027065">
    <property type="entry name" value="Lon_Prtase"/>
</dbReference>
<evidence type="ECO:0000313" key="5">
    <source>
        <dbReference type="Proteomes" id="UP000319213"/>
    </source>
</evidence>
<dbReference type="GO" id="GO:0004252">
    <property type="term" value="F:serine-type endopeptidase activity"/>
    <property type="evidence" value="ECO:0007669"/>
    <property type="project" value="UniProtKB-UniRule"/>
</dbReference>
<proteinExistence type="inferred from homology"/>
<keyword evidence="1" id="KW-0645">Protease</keyword>
<protein>
    <recommendedName>
        <fullName evidence="1">endopeptidase La</fullName>
        <ecNumber evidence="1">3.4.21.53</ecNumber>
    </recommendedName>
</protein>
<dbReference type="Pfam" id="PF13180">
    <property type="entry name" value="PDZ_2"/>
    <property type="match status" value="1"/>
</dbReference>
<feature type="domain" description="Lon proteolytic" evidence="3">
    <location>
        <begin position="234"/>
        <end position="335"/>
    </location>
</feature>
<dbReference type="InterPro" id="IPR001478">
    <property type="entry name" value="PDZ"/>
</dbReference>
<gene>
    <name evidence="4" type="ORF">FHX40_0458</name>
</gene>
<comment type="similarity">
    <text evidence="1">Belongs to the peptidase S16 family.</text>
</comment>
<dbReference type="GO" id="GO:0004176">
    <property type="term" value="F:ATP-dependent peptidase activity"/>
    <property type="evidence" value="ECO:0007669"/>
    <property type="project" value="UniProtKB-UniRule"/>
</dbReference>
<dbReference type="InterPro" id="IPR008269">
    <property type="entry name" value="Lon_proteolytic"/>
</dbReference>
<dbReference type="RefSeq" id="WP_142258068.1">
    <property type="nucleotide sequence ID" value="NZ_BMPV01000004.1"/>
</dbReference>
<dbReference type="InterPro" id="IPR036034">
    <property type="entry name" value="PDZ_sf"/>
</dbReference>
<dbReference type="SMART" id="SM00228">
    <property type="entry name" value="PDZ"/>
    <property type="match status" value="1"/>
</dbReference>
<evidence type="ECO:0000256" key="1">
    <source>
        <dbReference type="PROSITE-ProRule" id="PRU01122"/>
    </source>
</evidence>
<dbReference type="Gene3D" id="2.30.42.10">
    <property type="match status" value="1"/>
</dbReference>
<dbReference type="Proteomes" id="UP000319213">
    <property type="component" value="Unassembled WGS sequence"/>
</dbReference>
<feature type="active site" evidence="1">
    <location>
        <position position="242"/>
    </location>
</feature>
<accession>A0A543IT92</accession>
<comment type="caution">
    <text evidence="4">The sequence shown here is derived from an EMBL/GenBank/DDBJ whole genome shotgun (WGS) entry which is preliminary data.</text>
</comment>
<evidence type="ECO:0000259" key="3">
    <source>
        <dbReference type="PROSITE" id="PS51786"/>
    </source>
</evidence>
<dbReference type="OrthoDB" id="2356897at2"/>
<dbReference type="Pfam" id="PF05362">
    <property type="entry name" value="Lon_C"/>
    <property type="match status" value="1"/>
</dbReference>
<keyword evidence="1" id="KW-0720">Serine protease</keyword>
<dbReference type="AlphaFoldDB" id="A0A543IT92"/>
<dbReference type="PROSITE" id="PS50106">
    <property type="entry name" value="PDZ"/>
    <property type="match status" value="1"/>
</dbReference>
<dbReference type="SUPFAM" id="SSF54211">
    <property type="entry name" value="Ribosomal protein S5 domain 2-like"/>
    <property type="match status" value="1"/>
</dbReference>
<dbReference type="InterPro" id="IPR014721">
    <property type="entry name" value="Ribsml_uS5_D2-typ_fold_subgr"/>
</dbReference>
<dbReference type="InterPro" id="IPR020568">
    <property type="entry name" value="Ribosomal_Su5_D2-typ_SF"/>
</dbReference>
<organism evidence="4 5">
    <name type="scientific">Thermopolyspora flexuosa</name>
    <dbReference type="NCBI Taxonomy" id="103836"/>
    <lineage>
        <taxon>Bacteria</taxon>
        <taxon>Bacillati</taxon>
        <taxon>Actinomycetota</taxon>
        <taxon>Actinomycetes</taxon>
        <taxon>Streptosporangiales</taxon>
        <taxon>Streptosporangiaceae</taxon>
        <taxon>Thermopolyspora</taxon>
    </lineage>
</organism>
<dbReference type="GO" id="GO:0005524">
    <property type="term" value="F:ATP binding"/>
    <property type="evidence" value="ECO:0007669"/>
    <property type="project" value="InterPro"/>
</dbReference>
<dbReference type="PANTHER" id="PTHR10046">
    <property type="entry name" value="ATP DEPENDENT LON PROTEASE FAMILY MEMBER"/>
    <property type="match status" value="1"/>
</dbReference>
<evidence type="ECO:0000259" key="2">
    <source>
        <dbReference type="PROSITE" id="PS50106"/>
    </source>
</evidence>
<name>A0A543IT92_9ACTN</name>
<feature type="active site" evidence="1">
    <location>
        <position position="287"/>
    </location>
</feature>
<dbReference type="Gene3D" id="3.30.230.10">
    <property type="match status" value="1"/>
</dbReference>
<dbReference type="GO" id="GO:0006508">
    <property type="term" value="P:proteolysis"/>
    <property type="evidence" value="ECO:0007669"/>
    <property type="project" value="UniProtKB-KW"/>
</dbReference>
<feature type="domain" description="PDZ" evidence="2">
    <location>
        <begin position="142"/>
        <end position="198"/>
    </location>
</feature>
<keyword evidence="5" id="KW-1185">Reference proteome</keyword>
<dbReference type="SUPFAM" id="SSF50156">
    <property type="entry name" value="PDZ domain-like"/>
    <property type="match status" value="1"/>
</dbReference>
<sequence>MSRRALTLLLAGLLTLLLGAVGAWLPVPYVVLSPGPTENTLGEVQGRPVIRIEGRETYPTTGGLNLVTVAYQGGPGSGINLLTALRGWVDPTTAVVPQETIFPATDSVQEVEERNTREMSNSQQLATAAALNELKIPIRTVIAVQGTQKGSPAHGRLQVGDEIVSVDGREVSTTDEIAAAVQRHQPGERVRFVVERKGKRVTVDLNAVAAGNGRVQVGVLMAPQFKFPFTVDITVGDVGGPSAGLMFALGIYDKLTPGSLTGGKTIAGTGTIDEQGRVGPIGGIQQKMVGARRSGATIFLTPAANCAEAVRAVPDGLRLVKVETLRGALDAIEALNSGDKAAADRVPTCTSVSAD</sequence>
<dbReference type="PROSITE" id="PS51786">
    <property type="entry name" value="LON_PROTEOLYTIC"/>
    <property type="match status" value="1"/>
</dbReference>
<dbReference type="EC" id="3.4.21.53" evidence="1"/>
<dbReference type="EMBL" id="VFPQ01000001">
    <property type="protein sequence ID" value="TQM73805.1"/>
    <property type="molecule type" value="Genomic_DNA"/>
</dbReference>
<dbReference type="GO" id="GO:0030163">
    <property type="term" value="P:protein catabolic process"/>
    <property type="evidence" value="ECO:0007669"/>
    <property type="project" value="InterPro"/>
</dbReference>
<evidence type="ECO:0000313" key="4">
    <source>
        <dbReference type="EMBL" id="TQM73805.1"/>
    </source>
</evidence>